<protein>
    <recommendedName>
        <fullName evidence="3">DUF3857 domain-containing protein</fullName>
    </recommendedName>
</protein>
<evidence type="ECO:0008006" key="3">
    <source>
        <dbReference type="Google" id="ProtNLM"/>
    </source>
</evidence>
<gene>
    <name evidence="1" type="ORF">FAZ19_07125</name>
</gene>
<evidence type="ECO:0000313" key="2">
    <source>
        <dbReference type="Proteomes" id="UP000309872"/>
    </source>
</evidence>
<keyword evidence="2" id="KW-1185">Reference proteome</keyword>
<proteinExistence type="predicted"/>
<accession>A0A4U0H4P1</accession>
<dbReference type="Proteomes" id="UP000309872">
    <property type="component" value="Unassembled WGS sequence"/>
</dbReference>
<dbReference type="EMBL" id="SUKA01000002">
    <property type="protein sequence ID" value="TJY66683.1"/>
    <property type="molecule type" value="Genomic_DNA"/>
</dbReference>
<evidence type="ECO:0000313" key="1">
    <source>
        <dbReference type="EMBL" id="TJY66683.1"/>
    </source>
</evidence>
<comment type="caution">
    <text evidence="1">The sequence shown here is derived from an EMBL/GenBank/DDBJ whole genome shotgun (WGS) entry which is preliminary data.</text>
</comment>
<dbReference type="RefSeq" id="WP_136820032.1">
    <property type="nucleotide sequence ID" value="NZ_BMJX01000002.1"/>
</dbReference>
<name>A0A4U0H4P1_9SPHI</name>
<organism evidence="1 2">
    <name type="scientific">Sphingobacterium alkalisoli</name>
    <dbReference type="NCBI Taxonomy" id="1874115"/>
    <lineage>
        <taxon>Bacteria</taxon>
        <taxon>Pseudomonadati</taxon>
        <taxon>Bacteroidota</taxon>
        <taxon>Sphingobacteriia</taxon>
        <taxon>Sphingobacteriales</taxon>
        <taxon>Sphingobacteriaceae</taxon>
        <taxon>Sphingobacterium</taxon>
    </lineage>
</organism>
<reference evidence="1 2" key="1">
    <citation type="submission" date="2019-04" db="EMBL/GenBank/DDBJ databases">
        <title>Sphingobacterium olei sp. nov., isolated from oil-contaminated soil.</title>
        <authorList>
            <person name="Liu B."/>
        </authorList>
    </citation>
    <scope>NUCLEOTIDE SEQUENCE [LARGE SCALE GENOMIC DNA]</scope>
    <source>
        <strain evidence="1 2">Y3L14</strain>
    </source>
</reference>
<sequence>MRTVFILCLTFIYALESYAQFEGELLYKFNVSSKLIDSLKRGMADSELREATEYFDSLRVFIKGNDYAVWKNNKTDEKNILIQRNNRIYTIAKVILSRKKERILLATDLTNSVYNKDNFTAYNTDAITISDVDFFSKKCKQYVLKDPAITETFIVADEQDYTTDINKNYLVPPYTGHNLNSPHYTPFRNRIIYYYQLDFNGFSYSFTLIDIKAQKLPESIFIIPLTDKKGIIKEP</sequence>
<dbReference type="AlphaFoldDB" id="A0A4U0H4P1"/>